<proteinExistence type="predicted"/>
<accession>A0AA49JA62</accession>
<dbReference type="Proteomes" id="UP001232019">
    <property type="component" value="Chromosome"/>
</dbReference>
<dbReference type="KEGG" id="marp:QYS47_22050"/>
<organism evidence="2">
    <name type="scientific">Marivirga arenosa</name>
    <dbReference type="NCBI Taxonomy" id="3059076"/>
    <lineage>
        <taxon>Bacteria</taxon>
        <taxon>Pseudomonadati</taxon>
        <taxon>Bacteroidota</taxon>
        <taxon>Cytophagia</taxon>
        <taxon>Cytophagales</taxon>
        <taxon>Marivirgaceae</taxon>
        <taxon>Marivirga</taxon>
    </lineage>
</organism>
<evidence type="ECO:0008006" key="5">
    <source>
        <dbReference type="Google" id="ProtNLM"/>
    </source>
</evidence>
<sequence length="73" mass="7994">MIQKFKNSVLASVAAAAMLFVVSVNAEATEVSTVDSVENYEIAKCTVKDPGGFYATGNCRAVMKHYQQWKSMQ</sequence>
<dbReference type="Proteomes" id="UP001244443">
    <property type="component" value="Chromosome"/>
</dbReference>
<gene>
    <name evidence="2" type="ORF">QYS47_22050</name>
    <name evidence="3" type="ORF">QYS48_23635</name>
</gene>
<protein>
    <recommendedName>
        <fullName evidence="5">YARHG domain-containing protein</fullName>
    </recommendedName>
</protein>
<dbReference type="AlphaFoldDB" id="A0AA49GE44"/>
<evidence type="ECO:0000313" key="4">
    <source>
        <dbReference type="Proteomes" id="UP001244443"/>
    </source>
</evidence>
<evidence type="ECO:0000313" key="2">
    <source>
        <dbReference type="EMBL" id="WKK79916.2"/>
    </source>
</evidence>
<evidence type="ECO:0000256" key="1">
    <source>
        <dbReference type="SAM" id="SignalP"/>
    </source>
</evidence>
<dbReference type="RefSeq" id="WP_302101345.1">
    <property type="nucleotide sequence ID" value="NZ_CP129968.2"/>
</dbReference>
<dbReference type="EMBL" id="CP129968">
    <property type="protein sequence ID" value="WKK79916.2"/>
    <property type="molecule type" value="Genomic_DNA"/>
</dbReference>
<feature type="chain" id="PRO_5044704619" description="YARHG domain-containing protein" evidence="1">
    <location>
        <begin position="27"/>
        <end position="73"/>
    </location>
</feature>
<feature type="signal peptide" evidence="1">
    <location>
        <begin position="1"/>
        <end position="26"/>
    </location>
</feature>
<name>A0AA49GE44_9BACT</name>
<keyword evidence="1" id="KW-0732">Signal</keyword>
<evidence type="ECO:0000313" key="3">
    <source>
        <dbReference type="EMBL" id="WKK84997.1"/>
    </source>
</evidence>
<accession>A0AA49GE44</accession>
<keyword evidence="4" id="KW-1185">Reference proteome</keyword>
<dbReference type="EMBL" id="CP129970">
    <property type="protein sequence ID" value="WKK84997.1"/>
    <property type="molecule type" value="Genomic_DNA"/>
</dbReference>
<reference evidence="2 4" key="1">
    <citation type="submission" date="2023-08" db="EMBL/GenBank/DDBJ databases">
        <title>Comparative genomics and taxonomic characterization of three novel marine species of genus Marivirga.</title>
        <authorList>
            <person name="Muhammad N."/>
            <person name="Kim S.-G."/>
        </authorList>
    </citation>
    <scope>NUCLEOTIDE SEQUENCE</scope>
    <source>
        <strain evidence="3 4">ABR2-2</strain>
        <strain evidence="2">BKB1-2</strain>
    </source>
</reference>